<evidence type="ECO:0000256" key="10">
    <source>
        <dbReference type="SAM" id="Phobius"/>
    </source>
</evidence>
<name>A0A1T4VVT9_9FIRM</name>
<keyword evidence="8 10" id="KW-0472">Membrane</keyword>
<keyword evidence="12" id="KW-1185">Reference proteome</keyword>
<dbReference type="InterPro" id="IPR051327">
    <property type="entry name" value="MATE_MepA_subfamily"/>
</dbReference>
<keyword evidence="6 10" id="KW-0812">Transmembrane</keyword>
<evidence type="ECO:0000256" key="3">
    <source>
        <dbReference type="ARBA" id="ARBA00022106"/>
    </source>
</evidence>
<dbReference type="Pfam" id="PF01554">
    <property type="entry name" value="MatE"/>
    <property type="match status" value="2"/>
</dbReference>
<feature type="transmembrane region" description="Helical" evidence="10">
    <location>
        <begin position="63"/>
        <end position="86"/>
    </location>
</feature>
<dbReference type="InterPro" id="IPR002528">
    <property type="entry name" value="MATE_fam"/>
</dbReference>
<evidence type="ECO:0000256" key="6">
    <source>
        <dbReference type="ARBA" id="ARBA00022692"/>
    </source>
</evidence>
<comment type="subcellular location">
    <subcellularLocation>
        <location evidence="1">Cell membrane</location>
        <topology evidence="1">Multi-pass membrane protein</topology>
    </subcellularLocation>
</comment>
<evidence type="ECO:0000256" key="4">
    <source>
        <dbReference type="ARBA" id="ARBA00022448"/>
    </source>
</evidence>
<dbReference type="AlphaFoldDB" id="A0A1T4VVT9"/>
<feature type="transmembrane region" description="Helical" evidence="10">
    <location>
        <begin position="179"/>
        <end position="202"/>
    </location>
</feature>
<feature type="transmembrane region" description="Helical" evidence="10">
    <location>
        <begin position="411"/>
        <end position="429"/>
    </location>
</feature>
<dbReference type="PIRSF" id="PIRSF006603">
    <property type="entry name" value="DinF"/>
    <property type="match status" value="1"/>
</dbReference>
<proteinExistence type="inferred from homology"/>
<sequence length="459" mass="49532">MEKNKEVSANNKVDVDSRRDFLTKTPIPELIIKLSIPTIISMLVTALYNMADTYFVGKISTQATASVGLVFSVMAIIQALGFFCGHGSGNFIARMLGAGKVKEANEMASTGFCMAMIFGIVIAVVGNIFINPLASAIGATKTSMADTKAYMSIILIGAPFMMCQFVINNQLRFQGRAVYAMVGLMCGAVFNVGLDPLLILVFDMGVRGAAIATITGQFMSFLVLLFISLRGQTIKVNIKNVRLNGFYLKEITNGGAPSLFRQGLAAAATLLLNKYAGKYGNDAAIAGMSITTRVMMMLGSAVIGFGQGYQPVCSYNYGAKLKDRVREGYFFCVKYGTIFLVFAGAICFIFAPDIIWAFRKDEEVVAVGKVALRFQACVLPCMATTVITNMMLQSMGKGIKASITSSARSGIFFIPLILILPRVFGIRGVEVTQTIADILAMGIAIPFAVSELRKMKKME</sequence>
<accession>A0A1T4VVT9</accession>
<dbReference type="OrthoDB" id="9811110at2"/>
<feature type="transmembrane region" description="Helical" evidence="10">
    <location>
        <begin position="208"/>
        <end position="229"/>
    </location>
</feature>
<dbReference type="InterPro" id="IPR045070">
    <property type="entry name" value="MATE_MepA-like"/>
</dbReference>
<dbReference type="InterPro" id="IPR048279">
    <property type="entry name" value="MdtK-like"/>
</dbReference>
<dbReference type="Proteomes" id="UP000190814">
    <property type="component" value="Unassembled WGS sequence"/>
</dbReference>
<evidence type="ECO:0000313" key="12">
    <source>
        <dbReference type="Proteomes" id="UP000190814"/>
    </source>
</evidence>
<evidence type="ECO:0000256" key="5">
    <source>
        <dbReference type="ARBA" id="ARBA00022475"/>
    </source>
</evidence>
<comment type="similarity">
    <text evidence="2">Belongs to the multi antimicrobial extrusion (MATE) (TC 2.A.66.1) family. MepA subfamily.</text>
</comment>
<dbReference type="GO" id="GO:0015297">
    <property type="term" value="F:antiporter activity"/>
    <property type="evidence" value="ECO:0007669"/>
    <property type="project" value="InterPro"/>
</dbReference>
<evidence type="ECO:0000256" key="9">
    <source>
        <dbReference type="ARBA" id="ARBA00023251"/>
    </source>
</evidence>
<dbReference type="NCBIfam" id="TIGR00797">
    <property type="entry name" value="matE"/>
    <property type="match status" value="1"/>
</dbReference>
<evidence type="ECO:0000256" key="7">
    <source>
        <dbReference type="ARBA" id="ARBA00022989"/>
    </source>
</evidence>
<feature type="transmembrane region" description="Helical" evidence="10">
    <location>
        <begin position="30"/>
        <end position="51"/>
    </location>
</feature>
<gene>
    <name evidence="11" type="ORF">SAMN02745111_01756</name>
</gene>
<reference evidence="11 12" key="1">
    <citation type="submission" date="2017-02" db="EMBL/GenBank/DDBJ databases">
        <authorList>
            <person name="Peterson S.W."/>
        </authorList>
    </citation>
    <scope>NUCLEOTIDE SEQUENCE [LARGE SCALE GENOMIC DNA]</scope>
    <source>
        <strain evidence="11 12">ATCC 35992</strain>
    </source>
</reference>
<keyword evidence="7 10" id="KW-1133">Transmembrane helix</keyword>
<dbReference type="GO" id="GO:0046677">
    <property type="term" value="P:response to antibiotic"/>
    <property type="evidence" value="ECO:0007669"/>
    <property type="project" value="UniProtKB-KW"/>
</dbReference>
<evidence type="ECO:0000256" key="2">
    <source>
        <dbReference type="ARBA" id="ARBA00008417"/>
    </source>
</evidence>
<keyword evidence="9" id="KW-0046">Antibiotic resistance</keyword>
<protein>
    <recommendedName>
        <fullName evidence="3">Multidrug export protein MepA</fullName>
    </recommendedName>
</protein>
<keyword evidence="5" id="KW-1003">Cell membrane</keyword>
<dbReference type="GO" id="GO:0042910">
    <property type="term" value="F:xenobiotic transmembrane transporter activity"/>
    <property type="evidence" value="ECO:0007669"/>
    <property type="project" value="InterPro"/>
</dbReference>
<evidence type="ECO:0000313" key="11">
    <source>
        <dbReference type="EMBL" id="SKA69067.1"/>
    </source>
</evidence>
<feature type="transmembrane region" description="Helical" evidence="10">
    <location>
        <begin position="107"/>
        <end position="129"/>
    </location>
</feature>
<dbReference type="GO" id="GO:0005886">
    <property type="term" value="C:plasma membrane"/>
    <property type="evidence" value="ECO:0007669"/>
    <property type="project" value="UniProtKB-SubCell"/>
</dbReference>
<dbReference type="CDD" id="cd13143">
    <property type="entry name" value="MATE_MepA_like"/>
    <property type="match status" value="1"/>
</dbReference>
<organism evidence="11 12">
    <name type="scientific">Eubacterium uniforme</name>
    <dbReference type="NCBI Taxonomy" id="39495"/>
    <lineage>
        <taxon>Bacteria</taxon>
        <taxon>Bacillati</taxon>
        <taxon>Bacillota</taxon>
        <taxon>Clostridia</taxon>
        <taxon>Eubacteriales</taxon>
        <taxon>Eubacteriaceae</taxon>
        <taxon>Eubacterium</taxon>
    </lineage>
</organism>
<feature type="transmembrane region" description="Helical" evidence="10">
    <location>
        <begin position="371"/>
        <end position="390"/>
    </location>
</feature>
<dbReference type="PANTHER" id="PTHR43823:SF3">
    <property type="entry name" value="MULTIDRUG EXPORT PROTEIN MEPA"/>
    <property type="match status" value="1"/>
</dbReference>
<feature type="transmembrane region" description="Helical" evidence="10">
    <location>
        <begin position="149"/>
        <end position="167"/>
    </location>
</feature>
<dbReference type="STRING" id="39495.SAMN02745111_01756"/>
<dbReference type="PANTHER" id="PTHR43823">
    <property type="entry name" value="SPORULATION PROTEIN YKVU"/>
    <property type="match status" value="1"/>
</dbReference>
<evidence type="ECO:0000256" key="1">
    <source>
        <dbReference type="ARBA" id="ARBA00004651"/>
    </source>
</evidence>
<evidence type="ECO:0000256" key="8">
    <source>
        <dbReference type="ARBA" id="ARBA00023136"/>
    </source>
</evidence>
<dbReference type="EMBL" id="FUXZ01000010">
    <property type="protein sequence ID" value="SKA69067.1"/>
    <property type="molecule type" value="Genomic_DNA"/>
</dbReference>
<keyword evidence="4" id="KW-0813">Transport</keyword>
<feature type="transmembrane region" description="Helical" evidence="10">
    <location>
        <begin position="329"/>
        <end position="351"/>
    </location>
</feature>